<dbReference type="PANTHER" id="PTHR33799">
    <property type="entry name" value="PTS PERMEASE-RELATED-RELATED"/>
    <property type="match status" value="1"/>
</dbReference>
<dbReference type="STRING" id="160454.RV10_GL000549"/>
<dbReference type="InterPro" id="IPR036662">
    <property type="entry name" value="PTS_EIIA_man-typ_sf"/>
</dbReference>
<evidence type="ECO:0000256" key="5">
    <source>
        <dbReference type="ARBA" id="ARBA00022679"/>
    </source>
</evidence>
<gene>
    <name evidence="9" type="ORF">UAU_01220</name>
</gene>
<organism evidence="9 10">
    <name type="scientific">Enterococcus pallens ATCC BAA-351</name>
    <dbReference type="NCBI Taxonomy" id="1158607"/>
    <lineage>
        <taxon>Bacteria</taxon>
        <taxon>Bacillati</taxon>
        <taxon>Bacillota</taxon>
        <taxon>Bacilli</taxon>
        <taxon>Lactobacillales</taxon>
        <taxon>Enterococcaceae</taxon>
        <taxon>Enterococcus</taxon>
    </lineage>
</organism>
<dbReference type="InterPro" id="IPR033887">
    <property type="entry name" value="PTS_IIA_man"/>
</dbReference>
<dbReference type="GO" id="GO:0009401">
    <property type="term" value="P:phosphoenolpyruvate-dependent sugar phosphotransferase system"/>
    <property type="evidence" value="ECO:0007669"/>
    <property type="project" value="UniProtKB-KW"/>
</dbReference>
<evidence type="ECO:0000259" key="8">
    <source>
        <dbReference type="PROSITE" id="PS51096"/>
    </source>
</evidence>
<keyword evidence="7" id="KW-0418">Kinase</keyword>
<dbReference type="CDD" id="cd00006">
    <property type="entry name" value="PTS_IIA_man"/>
    <property type="match status" value="1"/>
</dbReference>
<comment type="caution">
    <text evidence="9">The sequence shown here is derived from an EMBL/GenBank/DDBJ whole genome shotgun (WGS) entry which is preliminary data.</text>
</comment>
<dbReference type="AlphaFoldDB" id="R2QJ88"/>
<keyword evidence="6" id="KW-0598">Phosphotransferase system</keyword>
<dbReference type="Pfam" id="PF03610">
    <property type="entry name" value="EIIA-man"/>
    <property type="match status" value="1"/>
</dbReference>
<dbReference type="GO" id="GO:0016020">
    <property type="term" value="C:membrane"/>
    <property type="evidence" value="ECO:0007669"/>
    <property type="project" value="InterPro"/>
</dbReference>
<dbReference type="Gene3D" id="3.40.50.510">
    <property type="entry name" value="Phosphotransferase system, mannose-type IIA component"/>
    <property type="match status" value="1"/>
</dbReference>
<sequence>MNFNESKRSDTEVGTPFAFINYESEVKTLVSKIILASHGSFASGIESSLKLICGNTAAIESLDCYTVENFDLTQSIDDLMERHVNQEIIVVTDIFGGSVNNEFIRYISRPGFYLVAGLNLPFLIELVTKMETTNNIERVIQESLDNSKAALQFCNKVIHQVVEEEEF</sequence>
<dbReference type="GO" id="GO:0016301">
    <property type="term" value="F:kinase activity"/>
    <property type="evidence" value="ECO:0007669"/>
    <property type="project" value="UniProtKB-KW"/>
</dbReference>
<evidence type="ECO:0000256" key="6">
    <source>
        <dbReference type="ARBA" id="ARBA00022683"/>
    </source>
</evidence>
<dbReference type="Proteomes" id="UP000013782">
    <property type="component" value="Unassembled WGS sequence"/>
</dbReference>
<evidence type="ECO:0000256" key="1">
    <source>
        <dbReference type="ARBA" id="ARBA00004496"/>
    </source>
</evidence>
<dbReference type="EMBL" id="AJAQ01000011">
    <property type="protein sequence ID" value="EOH95258.1"/>
    <property type="molecule type" value="Genomic_DNA"/>
</dbReference>
<keyword evidence="10" id="KW-1185">Reference proteome</keyword>
<feature type="domain" description="PTS EIIA type-4" evidence="8">
    <location>
        <begin position="30"/>
        <end position="151"/>
    </location>
</feature>
<proteinExistence type="predicted"/>
<protein>
    <recommendedName>
        <fullName evidence="8">PTS EIIA type-4 domain-containing protein</fullName>
    </recommendedName>
</protein>
<dbReference type="InterPro" id="IPR051471">
    <property type="entry name" value="Bacterial_PTS_sugar_comp"/>
</dbReference>
<dbReference type="InterPro" id="IPR004701">
    <property type="entry name" value="PTS_EIIA_man-typ"/>
</dbReference>
<reference evidence="9 10" key="1">
    <citation type="submission" date="2013-02" db="EMBL/GenBank/DDBJ databases">
        <title>The Genome Sequence of Enterococcus pallens BAA-351.</title>
        <authorList>
            <consortium name="The Broad Institute Genome Sequencing Platform"/>
            <consortium name="The Broad Institute Genome Sequencing Center for Infectious Disease"/>
            <person name="Earl A.M."/>
            <person name="Gilmore M.S."/>
            <person name="Lebreton F."/>
            <person name="Walker B."/>
            <person name="Young S.K."/>
            <person name="Zeng Q."/>
            <person name="Gargeya S."/>
            <person name="Fitzgerald M."/>
            <person name="Haas B."/>
            <person name="Abouelleil A."/>
            <person name="Alvarado L."/>
            <person name="Arachchi H.M."/>
            <person name="Berlin A.M."/>
            <person name="Chapman S.B."/>
            <person name="Dewar J."/>
            <person name="Goldberg J."/>
            <person name="Griggs A."/>
            <person name="Gujja S."/>
            <person name="Hansen M."/>
            <person name="Howarth C."/>
            <person name="Imamovic A."/>
            <person name="Larimer J."/>
            <person name="McCowan C."/>
            <person name="Murphy C."/>
            <person name="Neiman D."/>
            <person name="Pearson M."/>
            <person name="Priest M."/>
            <person name="Roberts A."/>
            <person name="Saif S."/>
            <person name="Shea T."/>
            <person name="Sisk P."/>
            <person name="Sykes S."/>
            <person name="Wortman J."/>
            <person name="Nusbaum C."/>
            <person name="Birren B."/>
        </authorList>
    </citation>
    <scope>NUCLEOTIDE SEQUENCE [LARGE SCALE GENOMIC DNA]</scope>
    <source>
        <strain evidence="9 10">ATCC BAA-351</strain>
    </source>
</reference>
<evidence type="ECO:0000313" key="10">
    <source>
        <dbReference type="Proteomes" id="UP000013782"/>
    </source>
</evidence>
<evidence type="ECO:0000256" key="4">
    <source>
        <dbReference type="ARBA" id="ARBA00022597"/>
    </source>
</evidence>
<dbReference type="SUPFAM" id="SSF53062">
    <property type="entry name" value="PTS system fructose IIA component-like"/>
    <property type="match status" value="1"/>
</dbReference>
<evidence type="ECO:0000256" key="7">
    <source>
        <dbReference type="ARBA" id="ARBA00022777"/>
    </source>
</evidence>
<name>R2QJ88_9ENTE</name>
<keyword evidence="4" id="KW-0762">Sugar transport</keyword>
<keyword evidence="2" id="KW-0813">Transport</keyword>
<accession>R2QJ88</accession>
<dbReference type="HOGENOM" id="CLU_123235_3_0_9"/>
<keyword evidence="3" id="KW-0963">Cytoplasm</keyword>
<evidence type="ECO:0000256" key="2">
    <source>
        <dbReference type="ARBA" id="ARBA00022448"/>
    </source>
</evidence>
<dbReference type="PROSITE" id="PS51096">
    <property type="entry name" value="PTS_EIIA_TYPE_4"/>
    <property type="match status" value="1"/>
</dbReference>
<evidence type="ECO:0000256" key="3">
    <source>
        <dbReference type="ARBA" id="ARBA00022490"/>
    </source>
</evidence>
<dbReference type="GO" id="GO:0005737">
    <property type="term" value="C:cytoplasm"/>
    <property type="evidence" value="ECO:0007669"/>
    <property type="project" value="UniProtKB-SubCell"/>
</dbReference>
<evidence type="ECO:0000313" key="9">
    <source>
        <dbReference type="EMBL" id="EOH95258.1"/>
    </source>
</evidence>
<dbReference type="eggNOG" id="COG2893">
    <property type="taxonomic scope" value="Bacteria"/>
</dbReference>
<keyword evidence="5" id="KW-0808">Transferase</keyword>
<comment type="subcellular location">
    <subcellularLocation>
        <location evidence="1">Cytoplasm</location>
    </subcellularLocation>
</comment>
<dbReference type="PATRIC" id="fig|1158607.3.peg.1202"/>
<dbReference type="PANTHER" id="PTHR33799:SF1">
    <property type="entry name" value="PTS SYSTEM MANNOSE-SPECIFIC EIIAB COMPONENT-RELATED"/>
    <property type="match status" value="1"/>
</dbReference>